<gene>
    <name evidence="2" type="ORF">BU204_17050</name>
</gene>
<evidence type="ECO:0000313" key="3">
    <source>
        <dbReference type="Proteomes" id="UP000185596"/>
    </source>
</evidence>
<reference evidence="2 3" key="1">
    <citation type="submission" date="2016-12" db="EMBL/GenBank/DDBJ databases">
        <title>The draft genome sequence of Actinophytocola sp. 11-183.</title>
        <authorList>
            <person name="Wang W."/>
            <person name="Yuan L."/>
        </authorList>
    </citation>
    <scope>NUCLEOTIDE SEQUENCE [LARGE SCALE GENOMIC DNA]</scope>
    <source>
        <strain evidence="2 3">11-183</strain>
    </source>
</reference>
<dbReference type="InterPro" id="IPR020835">
    <property type="entry name" value="Catalase_sf"/>
</dbReference>
<dbReference type="OrthoDB" id="3368165at2"/>
<feature type="region of interest" description="Disordered" evidence="1">
    <location>
        <begin position="220"/>
        <end position="242"/>
    </location>
</feature>
<keyword evidence="3" id="KW-1185">Reference proteome</keyword>
<evidence type="ECO:0000256" key="1">
    <source>
        <dbReference type="SAM" id="MobiDB-lite"/>
    </source>
</evidence>
<comment type="caution">
    <text evidence="2">The sequence shown here is derived from an EMBL/GenBank/DDBJ whole genome shotgun (WGS) entry which is preliminary data.</text>
</comment>
<dbReference type="AlphaFoldDB" id="A0A1Q8CPM6"/>
<protein>
    <recommendedName>
        <fullName evidence="4">Phosphodiesterase</fullName>
    </recommendedName>
</protein>
<dbReference type="Gene3D" id="2.40.180.10">
    <property type="entry name" value="Catalase core domain"/>
    <property type="match status" value="1"/>
</dbReference>
<name>A0A1Q8CPM6_9PSEU</name>
<dbReference type="EMBL" id="MSIE01000030">
    <property type="protein sequence ID" value="OLF16296.1"/>
    <property type="molecule type" value="Genomic_DNA"/>
</dbReference>
<dbReference type="RefSeq" id="WP_075126678.1">
    <property type="nucleotide sequence ID" value="NZ_MSIE01000030.1"/>
</dbReference>
<dbReference type="STRING" id="1912961.BU204_17050"/>
<evidence type="ECO:0008006" key="4">
    <source>
        <dbReference type="Google" id="ProtNLM"/>
    </source>
</evidence>
<accession>A0A1Q8CPM6</accession>
<dbReference type="Proteomes" id="UP000185596">
    <property type="component" value="Unassembled WGS sequence"/>
</dbReference>
<organism evidence="2 3">
    <name type="scientific">Actinophytocola xanthii</name>
    <dbReference type="NCBI Taxonomy" id="1912961"/>
    <lineage>
        <taxon>Bacteria</taxon>
        <taxon>Bacillati</taxon>
        <taxon>Actinomycetota</taxon>
        <taxon>Actinomycetes</taxon>
        <taxon>Pseudonocardiales</taxon>
        <taxon>Pseudonocardiaceae</taxon>
    </lineage>
</organism>
<evidence type="ECO:0000313" key="2">
    <source>
        <dbReference type="EMBL" id="OLF16296.1"/>
    </source>
</evidence>
<sequence length="242" mass="25670">MVAATPRRGIDRVVARLAEVGARLRRDRLLHPDGAVFEATFTVLAGPPTGAPLLDRPGPRRALVRLSKATSTPRAWPDVLGLAVRVFDDEGQLDLALSTTGQAVVLRHLLVPRRNFATATFGSLLPYRVGDSTCVLAAVGRGPHPGLPARMATLPGAVAARPLTMEVLLAPVTGPWRQVALLELGEPSREDPRFDVVGNTVRGIAPAGWLNRLRDPIYRGSRRGAPHPANGGAPGSITDARG</sequence>
<dbReference type="SUPFAM" id="SSF56634">
    <property type="entry name" value="Heme-dependent catalase-like"/>
    <property type="match status" value="1"/>
</dbReference>
<dbReference type="GO" id="GO:0020037">
    <property type="term" value="F:heme binding"/>
    <property type="evidence" value="ECO:0007669"/>
    <property type="project" value="InterPro"/>
</dbReference>
<proteinExistence type="predicted"/>